<organism evidence="3">
    <name type="scientific">freshwater metagenome</name>
    <dbReference type="NCBI Taxonomy" id="449393"/>
    <lineage>
        <taxon>unclassified sequences</taxon>
        <taxon>metagenomes</taxon>
        <taxon>ecological metagenomes</taxon>
    </lineage>
</organism>
<dbReference type="InterPro" id="IPR050515">
    <property type="entry name" value="Beta-lactam/transpept"/>
</dbReference>
<dbReference type="GO" id="GO:0071555">
    <property type="term" value="P:cell wall organization"/>
    <property type="evidence" value="ECO:0007669"/>
    <property type="project" value="TreeGrafter"/>
</dbReference>
<dbReference type="GO" id="GO:0005886">
    <property type="term" value="C:plasma membrane"/>
    <property type="evidence" value="ECO:0007669"/>
    <property type="project" value="TreeGrafter"/>
</dbReference>
<proteinExistence type="predicted"/>
<evidence type="ECO:0000259" key="1">
    <source>
        <dbReference type="Pfam" id="PF00905"/>
    </source>
</evidence>
<feature type="domain" description="Penicillin-binding protein transpeptidase" evidence="1">
    <location>
        <begin position="155"/>
        <end position="486"/>
    </location>
</feature>
<name>A0A6J6S7D2_9ZZZZ</name>
<sequence>MNRRIGQLAIGLMVCYLALFVSLQIPQMFRTKQLNANPSNTRQVEQVFDKPRGNIITADGVVIARTVPAKPGDRFKYQREYPAGELFANITGYFTLANGASQVERVFNDTLSGKGIPLRNLGDLVGRTDPTGDVYLTIRADYQRLAAKLLGKREGSIVMMDPRSGAILAMYSWPTYDPNLIATHNSKEATKQLEKLFADKRKPLLANAYQERYMPGSTFKLITTSTALTTGVASPETLFAEEREYLPPQTTDPIENYGGKSCGGDLREVFRRSCNTPFARLAVLLGGDRFVQGANDFGLNEAPPFDLPSPAASFVSDSGERFEDQVPVLAQRGFGAENVQLTPLALAMVTATIANGGNEMAPYVVGRTTDRNGTSVTTTKPKVWKVAMTKSVADTMVDLMIGVVKGPNGTAQGRFSLSNGIQVAAKTGTAQLNPKGQEQRSHAWITAFAPARAPQVVVTVMLKGVNAVISAGTGGRLAGPIANQLLSYAVLNP</sequence>
<dbReference type="EMBL" id="CAEZXX010000232">
    <property type="protein sequence ID" value="CAB4730369.1"/>
    <property type="molecule type" value="Genomic_DNA"/>
</dbReference>
<dbReference type="AlphaFoldDB" id="A0A6J6S7D2"/>
<dbReference type="GO" id="GO:0071972">
    <property type="term" value="F:peptidoglycan L,D-transpeptidase activity"/>
    <property type="evidence" value="ECO:0007669"/>
    <property type="project" value="TreeGrafter"/>
</dbReference>
<accession>A0A6J6S7D2</accession>
<dbReference type="InterPro" id="IPR012338">
    <property type="entry name" value="Beta-lactam/transpept-like"/>
</dbReference>
<reference evidence="3" key="1">
    <citation type="submission" date="2020-05" db="EMBL/GenBank/DDBJ databases">
        <authorList>
            <person name="Chiriac C."/>
            <person name="Salcher M."/>
            <person name="Ghai R."/>
            <person name="Kavagutti S V."/>
        </authorList>
    </citation>
    <scope>NUCLEOTIDE SEQUENCE</scope>
</reference>
<dbReference type="InterPro" id="IPR001460">
    <property type="entry name" value="PCN-bd_Tpept"/>
</dbReference>
<dbReference type="InterPro" id="IPR054120">
    <property type="entry name" value="PBPA_dimer"/>
</dbReference>
<dbReference type="Pfam" id="PF21922">
    <property type="entry name" value="PBP_dimer_2"/>
    <property type="match status" value="1"/>
</dbReference>
<protein>
    <submittedName>
        <fullName evidence="3">Unannotated protein</fullName>
    </submittedName>
</protein>
<dbReference type="PANTHER" id="PTHR30627:SF24">
    <property type="entry name" value="PENICILLIN-BINDING PROTEIN 4B"/>
    <property type="match status" value="1"/>
</dbReference>
<dbReference type="Pfam" id="PF00905">
    <property type="entry name" value="Transpeptidase"/>
    <property type="match status" value="1"/>
</dbReference>
<feature type="domain" description="Penicillin binding protein A dimerisation" evidence="2">
    <location>
        <begin position="52"/>
        <end position="115"/>
    </location>
</feature>
<dbReference type="SUPFAM" id="SSF56601">
    <property type="entry name" value="beta-lactamase/transpeptidase-like"/>
    <property type="match status" value="1"/>
</dbReference>
<gene>
    <name evidence="3" type="ORF">UFOPK2602_02298</name>
</gene>
<dbReference type="Gene3D" id="3.90.1310.10">
    <property type="entry name" value="Penicillin-binding protein 2a (Domain 2)"/>
    <property type="match status" value="1"/>
</dbReference>
<dbReference type="GO" id="GO:0008658">
    <property type="term" value="F:penicillin binding"/>
    <property type="evidence" value="ECO:0007669"/>
    <property type="project" value="InterPro"/>
</dbReference>
<evidence type="ECO:0000259" key="2">
    <source>
        <dbReference type="Pfam" id="PF21922"/>
    </source>
</evidence>
<dbReference type="PANTHER" id="PTHR30627">
    <property type="entry name" value="PEPTIDOGLYCAN D,D-TRANSPEPTIDASE"/>
    <property type="match status" value="1"/>
</dbReference>
<evidence type="ECO:0000313" key="3">
    <source>
        <dbReference type="EMBL" id="CAB4730369.1"/>
    </source>
</evidence>
<dbReference type="Gene3D" id="3.40.710.10">
    <property type="entry name" value="DD-peptidase/beta-lactamase superfamily"/>
    <property type="match status" value="1"/>
</dbReference>